<protein>
    <submittedName>
        <fullName evidence="6">ABC transporter-like protein</fullName>
    </submittedName>
</protein>
<dbReference type="PANTHER" id="PTHR42711:SF5">
    <property type="entry name" value="ABC TRANSPORTER ATP-BINDING PROTEIN NATA"/>
    <property type="match status" value="1"/>
</dbReference>
<dbReference type="OrthoDB" id="9804819at2"/>
<dbReference type="eggNOG" id="COG1131">
    <property type="taxonomic scope" value="Bacteria"/>
</dbReference>
<dbReference type="InterPro" id="IPR003439">
    <property type="entry name" value="ABC_transporter-like_ATP-bd"/>
</dbReference>
<comment type="similarity">
    <text evidence="1">Belongs to the ABC transporter superfamily.</text>
</comment>
<evidence type="ECO:0000256" key="4">
    <source>
        <dbReference type="ARBA" id="ARBA00022840"/>
    </source>
</evidence>
<dbReference type="InterPro" id="IPR017871">
    <property type="entry name" value="ABC_transporter-like_CS"/>
</dbReference>
<proteinExistence type="inferred from homology"/>
<dbReference type="GO" id="GO:0016887">
    <property type="term" value="F:ATP hydrolysis activity"/>
    <property type="evidence" value="ECO:0007669"/>
    <property type="project" value="InterPro"/>
</dbReference>
<dbReference type="HOGENOM" id="CLU_000604_1_2_9"/>
<evidence type="ECO:0000256" key="2">
    <source>
        <dbReference type="ARBA" id="ARBA00022448"/>
    </source>
</evidence>
<gene>
    <name evidence="6" type="ORF">CINTURNW_2582</name>
</gene>
<dbReference type="PATRIC" id="fig|1294142.3.peg.2668"/>
<dbReference type="CDD" id="cd03230">
    <property type="entry name" value="ABC_DR_subfamily_A"/>
    <property type="match status" value="1"/>
</dbReference>
<dbReference type="STRING" id="1294142.CINTURNW_2582"/>
<dbReference type="GO" id="GO:0005524">
    <property type="term" value="F:ATP binding"/>
    <property type="evidence" value="ECO:0007669"/>
    <property type="project" value="UniProtKB-KW"/>
</dbReference>
<keyword evidence="3" id="KW-0547">Nucleotide-binding</keyword>
<dbReference type="EMBL" id="APJA01000012">
    <property type="protein sequence ID" value="ERK30248.1"/>
    <property type="molecule type" value="Genomic_DNA"/>
</dbReference>
<dbReference type="PANTHER" id="PTHR42711">
    <property type="entry name" value="ABC TRANSPORTER ATP-BINDING PROTEIN"/>
    <property type="match status" value="1"/>
</dbReference>
<dbReference type="AlphaFoldDB" id="U2NM67"/>
<evidence type="ECO:0000256" key="3">
    <source>
        <dbReference type="ARBA" id="ARBA00022741"/>
    </source>
</evidence>
<organism evidence="6 7">
    <name type="scientific">Clostridium intestinale URNW</name>
    <dbReference type="NCBI Taxonomy" id="1294142"/>
    <lineage>
        <taxon>Bacteria</taxon>
        <taxon>Bacillati</taxon>
        <taxon>Bacillota</taxon>
        <taxon>Clostridia</taxon>
        <taxon>Eubacteriales</taxon>
        <taxon>Clostridiaceae</taxon>
        <taxon>Clostridium</taxon>
    </lineage>
</organism>
<dbReference type="PROSITE" id="PS50893">
    <property type="entry name" value="ABC_TRANSPORTER_2"/>
    <property type="match status" value="1"/>
</dbReference>
<dbReference type="SUPFAM" id="SSF52540">
    <property type="entry name" value="P-loop containing nucleoside triphosphate hydrolases"/>
    <property type="match status" value="1"/>
</dbReference>
<accession>U2NM67</accession>
<evidence type="ECO:0000313" key="7">
    <source>
        <dbReference type="Proteomes" id="UP000016721"/>
    </source>
</evidence>
<keyword evidence="2" id="KW-0813">Transport</keyword>
<dbReference type="SMART" id="SM00382">
    <property type="entry name" value="AAA"/>
    <property type="match status" value="1"/>
</dbReference>
<reference evidence="6 7" key="1">
    <citation type="journal article" date="2013" name="Genome Announc.">
        <title>Draft Genome Sequence of the Hydrogen- and Ethanol-Producing Bacterium Clostridium intestinale Strain URNW.</title>
        <authorList>
            <person name="Lal S."/>
            <person name="Ramachandran U."/>
            <person name="Zhang X."/>
            <person name="Sparling R."/>
            <person name="Levin D.B."/>
        </authorList>
    </citation>
    <scope>NUCLEOTIDE SEQUENCE [LARGE SCALE GENOMIC DNA]</scope>
    <source>
        <strain evidence="6 7">URNW</strain>
    </source>
</reference>
<dbReference type="Pfam" id="PF00005">
    <property type="entry name" value="ABC_tran"/>
    <property type="match status" value="1"/>
</dbReference>
<dbReference type="InterPro" id="IPR003593">
    <property type="entry name" value="AAA+_ATPase"/>
</dbReference>
<dbReference type="PROSITE" id="PS00211">
    <property type="entry name" value="ABC_TRANSPORTER_1"/>
    <property type="match status" value="1"/>
</dbReference>
<name>U2NM67_9CLOT</name>
<sequence>MKNEDIILEVKHLRKGYKGTEVLKDISFEMKKGSIMGLLGRNGAGKTTLLKCILGLNVGYEGEIVFMNHQINHEDEGVKKKIGSLVDVTFFGDLTAYDNLKLSMMITKDYSMKNIKNKIEELLALVDLSKDKNKKVKNFSFGMKQRLALAQAFIAEPELLILDEPFVGLDPAGICDMKDFLKNIIKEKKTSIIFSSHQLDEVEDLAEDIIVLKDGYINYDDSYENIKNNNISLLDLIR</sequence>
<dbReference type="RefSeq" id="WP_021802570.1">
    <property type="nucleotide sequence ID" value="NZ_KI273145.1"/>
</dbReference>
<evidence type="ECO:0000259" key="5">
    <source>
        <dbReference type="PROSITE" id="PS50893"/>
    </source>
</evidence>
<dbReference type="Gene3D" id="3.40.50.300">
    <property type="entry name" value="P-loop containing nucleotide triphosphate hydrolases"/>
    <property type="match status" value="1"/>
</dbReference>
<comment type="caution">
    <text evidence="6">The sequence shown here is derived from an EMBL/GenBank/DDBJ whole genome shotgun (WGS) entry which is preliminary data.</text>
</comment>
<keyword evidence="4" id="KW-0067">ATP-binding</keyword>
<dbReference type="InterPro" id="IPR050763">
    <property type="entry name" value="ABC_transporter_ATP-binding"/>
</dbReference>
<feature type="domain" description="ABC transporter" evidence="5">
    <location>
        <begin position="8"/>
        <end position="237"/>
    </location>
</feature>
<evidence type="ECO:0000256" key="1">
    <source>
        <dbReference type="ARBA" id="ARBA00005417"/>
    </source>
</evidence>
<keyword evidence="7" id="KW-1185">Reference proteome</keyword>
<evidence type="ECO:0000313" key="6">
    <source>
        <dbReference type="EMBL" id="ERK30248.1"/>
    </source>
</evidence>
<dbReference type="Proteomes" id="UP000016721">
    <property type="component" value="Unassembled WGS sequence"/>
</dbReference>
<dbReference type="InterPro" id="IPR027417">
    <property type="entry name" value="P-loop_NTPase"/>
</dbReference>